<feature type="compositionally biased region" description="Low complexity" evidence="2">
    <location>
        <begin position="119"/>
        <end position="130"/>
    </location>
</feature>
<sequence length="410" mass="46327">MLLIPDDCLVTFCRQYMYTDEIMDRNKLLQDTRGYRCGRCRQRLVPTTTNLEDIQCPACERVASSSLGGTNERSCNNKTDGRFSSIVSHVAEKFRNTFLGRHHRQDSDTEKPKSLNCNPSPLESSSTSLSDQRPRKRALLIGVTYKTWKHKLKGTVNDVKNMRSFLTENLKFPPQNILVLTEDETEPDLTPTKKNIEISLKWLVQDCLAGDSLVFYYSGHGLRQPDFNLDERDGFDETICPVDFLKEGMILDNYINSTIVQPLPQGVILHAIVDACHSGTILDLVHVYNREKGEWEDNSPPNGTRKHTNGGLAISICACEDNQMAADTTAFTEKGMNGALTYILIETVKKYPGPTYGDLLDLIHETIDAVNNSGCHFSRFIRSMFHNKILQTPQLSASKPFDVKKTHFIL</sequence>
<organism evidence="4 5">
    <name type="scientific">Hevea brasiliensis</name>
    <name type="common">Para rubber tree</name>
    <name type="synonym">Siphonia brasiliensis</name>
    <dbReference type="NCBI Taxonomy" id="3981"/>
    <lineage>
        <taxon>Eukaryota</taxon>
        <taxon>Viridiplantae</taxon>
        <taxon>Streptophyta</taxon>
        <taxon>Embryophyta</taxon>
        <taxon>Tracheophyta</taxon>
        <taxon>Spermatophyta</taxon>
        <taxon>Magnoliopsida</taxon>
        <taxon>eudicotyledons</taxon>
        <taxon>Gunneridae</taxon>
        <taxon>Pentapetalae</taxon>
        <taxon>rosids</taxon>
        <taxon>fabids</taxon>
        <taxon>Malpighiales</taxon>
        <taxon>Euphorbiaceae</taxon>
        <taxon>Crotonoideae</taxon>
        <taxon>Micrandreae</taxon>
        <taxon>Hevea</taxon>
    </lineage>
</organism>
<proteinExistence type="inferred from homology"/>
<evidence type="ECO:0000256" key="1">
    <source>
        <dbReference type="ARBA" id="ARBA00009005"/>
    </source>
</evidence>
<reference evidence="4 5" key="1">
    <citation type="journal article" date="2023" name="Plant Biotechnol. J.">
        <title>Chromosome-level wild Hevea brasiliensis genome provides new tools for genomic-assisted breeding and valuable loci to elevate rubber yield.</title>
        <authorList>
            <person name="Cheng H."/>
            <person name="Song X."/>
            <person name="Hu Y."/>
            <person name="Wu T."/>
            <person name="Yang Q."/>
            <person name="An Z."/>
            <person name="Feng S."/>
            <person name="Deng Z."/>
            <person name="Wu W."/>
            <person name="Zeng X."/>
            <person name="Tu M."/>
            <person name="Wang X."/>
            <person name="Huang H."/>
        </authorList>
    </citation>
    <scope>NUCLEOTIDE SEQUENCE [LARGE SCALE GENOMIC DNA]</scope>
    <source>
        <strain evidence="4">MT/VB/25A 57/8</strain>
    </source>
</reference>
<comment type="caution">
    <text evidence="4">The sequence shown here is derived from an EMBL/GenBank/DDBJ whole genome shotgun (WGS) entry which is preliminary data.</text>
</comment>
<protein>
    <recommendedName>
        <fullName evidence="3">Peptidase C14 caspase domain-containing protein</fullName>
    </recommendedName>
</protein>
<gene>
    <name evidence="4" type="ORF">P3X46_013468</name>
</gene>
<dbReference type="SUPFAM" id="SSF52129">
    <property type="entry name" value="Caspase-like"/>
    <property type="match status" value="1"/>
</dbReference>
<feature type="domain" description="Peptidase C14 caspase" evidence="3">
    <location>
        <begin position="135"/>
        <end position="398"/>
    </location>
</feature>
<keyword evidence="5" id="KW-1185">Reference proteome</keyword>
<dbReference type="Pfam" id="PF00656">
    <property type="entry name" value="Peptidase_C14"/>
    <property type="match status" value="1"/>
</dbReference>
<evidence type="ECO:0000313" key="4">
    <source>
        <dbReference type="EMBL" id="KAJ9174868.1"/>
    </source>
</evidence>
<comment type="similarity">
    <text evidence="1">Belongs to the peptidase C14B family.</text>
</comment>
<dbReference type="PANTHER" id="PTHR48104">
    <property type="entry name" value="METACASPASE-4"/>
    <property type="match status" value="1"/>
</dbReference>
<evidence type="ECO:0000259" key="3">
    <source>
        <dbReference type="Pfam" id="PF00656"/>
    </source>
</evidence>
<dbReference type="InterPro" id="IPR029030">
    <property type="entry name" value="Caspase-like_dom_sf"/>
</dbReference>
<evidence type="ECO:0000313" key="5">
    <source>
        <dbReference type="Proteomes" id="UP001174677"/>
    </source>
</evidence>
<dbReference type="InterPro" id="IPR050452">
    <property type="entry name" value="Metacaspase"/>
</dbReference>
<dbReference type="PANTHER" id="PTHR48104:SF16">
    <property type="entry name" value="PEPTIDASE C14 CASPASE DOMAIN-CONTAINING PROTEIN"/>
    <property type="match status" value="1"/>
</dbReference>
<dbReference type="InterPro" id="IPR011600">
    <property type="entry name" value="Pept_C14_caspase"/>
</dbReference>
<evidence type="ECO:0000256" key="2">
    <source>
        <dbReference type="SAM" id="MobiDB-lite"/>
    </source>
</evidence>
<dbReference type="Gene3D" id="3.40.50.12660">
    <property type="match status" value="1"/>
</dbReference>
<accession>A0ABQ9M5E5</accession>
<dbReference type="Proteomes" id="UP001174677">
    <property type="component" value="Chromosome 8"/>
</dbReference>
<feature type="region of interest" description="Disordered" evidence="2">
    <location>
        <begin position="98"/>
        <end position="134"/>
    </location>
</feature>
<name>A0ABQ9M5E5_HEVBR</name>
<dbReference type="EMBL" id="JARPOI010000008">
    <property type="protein sequence ID" value="KAJ9174868.1"/>
    <property type="molecule type" value="Genomic_DNA"/>
</dbReference>